<keyword evidence="3" id="KW-1185">Reference proteome</keyword>
<dbReference type="EMBL" id="MU853958">
    <property type="protein sequence ID" value="KAK3934815.1"/>
    <property type="molecule type" value="Genomic_DNA"/>
</dbReference>
<dbReference type="Proteomes" id="UP001303473">
    <property type="component" value="Unassembled WGS sequence"/>
</dbReference>
<name>A0AAN6MXE1_9PEZI</name>
<sequence length="115" mass="12804">MHSLTYAVSAIVRLERRSYRIIPLLKPTFEPHRSSGSTSNGPSRTFPGIRRIFRRRSKAATTMPAATGPAYKHDPPGRSATMASSPTKTFLSGIKLLHNPARAAVEYIHFHSKFQ</sequence>
<evidence type="ECO:0000313" key="2">
    <source>
        <dbReference type="EMBL" id="KAK3934815.1"/>
    </source>
</evidence>
<feature type="compositionally biased region" description="Low complexity" evidence="1">
    <location>
        <begin position="59"/>
        <end position="70"/>
    </location>
</feature>
<feature type="region of interest" description="Disordered" evidence="1">
    <location>
        <begin position="30"/>
        <end position="49"/>
    </location>
</feature>
<feature type="compositionally biased region" description="Polar residues" evidence="1">
    <location>
        <begin position="34"/>
        <end position="43"/>
    </location>
</feature>
<feature type="region of interest" description="Disordered" evidence="1">
    <location>
        <begin position="58"/>
        <end position="85"/>
    </location>
</feature>
<proteinExistence type="predicted"/>
<gene>
    <name evidence="2" type="ORF">QBC46DRAFT_68623</name>
</gene>
<evidence type="ECO:0000256" key="1">
    <source>
        <dbReference type="SAM" id="MobiDB-lite"/>
    </source>
</evidence>
<accession>A0AAN6MXE1</accession>
<protein>
    <submittedName>
        <fullName evidence="2">Uncharacterized protein</fullName>
    </submittedName>
</protein>
<evidence type="ECO:0000313" key="3">
    <source>
        <dbReference type="Proteomes" id="UP001303473"/>
    </source>
</evidence>
<comment type="caution">
    <text evidence="2">The sequence shown here is derived from an EMBL/GenBank/DDBJ whole genome shotgun (WGS) entry which is preliminary data.</text>
</comment>
<organism evidence="2 3">
    <name type="scientific">Diplogelasinospora grovesii</name>
    <dbReference type="NCBI Taxonomy" id="303347"/>
    <lineage>
        <taxon>Eukaryota</taxon>
        <taxon>Fungi</taxon>
        <taxon>Dikarya</taxon>
        <taxon>Ascomycota</taxon>
        <taxon>Pezizomycotina</taxon>
        <taxon>Sordariomycetes</taxon>
        <taxon>Sordariomycetidae</taxon>
        <taxon>Sordariales</taxon>
        <taxon>Diplogelasinosporaceae</taxon>
        <taxon>Diplogelasinospora</taxon>
    </lineage>
</organism>
<reference evidence="3" key="1">
    <citation type="journal article" date="2023" name="Mol. Phylogenet. Evol.">
        <title>Genome-scale phylogeny and comparative genomics of the fungal order Sordariales.</title>
        <authorList>
            <person name="Hensen N."/>
            <person name="Bonometti L."/>
            <person name="Westerberg I."/>
            <person name="Brannstrom I.O."/>
            <person name="Guillou S."/>
            <person name="Cros-Aarteil S."/>
            <person name="Calhoun S."/>
            <person name="Haridas S."/>
            <person name="Kuo A."/>
            <person name="Mondo S."/>
            <person name="Pangilinan J."/>
            <person name="Riley R."/>
            <person name="LaButti K."/>
            <person name="Andreopoulos B."/>
            <person name="Lipzen A."/>
            <person name="Chen C."/>
            <person name="Yan M."/>
            <person name="Daum C."/>
            <person name="Ng V."/>
            <person name="Clum A."/>
            <person name="Steindorff A."/>
            <person name="Ohm R.A."/>
            <person name="Martin F."/>
            <person name="Silar P."/>
            <person name="Natvig D.O."/>
            <person name="Lalanne C."/>
            <person name="Gautier V."/>
            <person name="Ament-Velasquez S.L."/>
            <person name="Kruys A."/>
            <person name="Hutchinson M.I."/>
            <person name="Powell A.J."/>
            <person name="Barry K."/>
            <person name="Miller A.N."/>
            <person name="Grigoriev I.V."/>
            <person name="Debuchy R."/>
            <person name="Gladieux P."/>
            <person name="Hiltunen Thoren M."/>
            <person name="Johannesson H."/>
        </authorList>
    </citation>
    <scope>NUCLEOTIDE SEQUENCE [LARGE SCALE GENOMIC DNA]</scope>
    <source>
        <strain evidence="3">CBS 340.73</strain>
    </source>
</reference>
<dbReference type="AlphaFoldDB" id="A0AAN6MXE1"/>